<comment type="similarity">
    <text evidence="1">Belongs to the SCO1/2 family.</text>
</comment>
<accession>A0A1F6VJE7</accession>
<gene>
    <name evidence="7" type="ORF">A2W18_04160</name>
</gene>
<dbReference type="SUPFAM" id="SSF52833">
    <property type="entry name" value="Thioredoxin-like"/>
    <property type="match status" value="1"/>
</dbReference>
<dbReference type="InterPro" id="IPR003782">
    <property type="entry name" value="SCO1/SenC"/>
</dbReference>
<evidence type="ECO:0000313" key="8">
    <source>
        <dbReference type="Proteomes" id="UP000179076"/>
    </source>
</evidence>
<proteinExistence type="inferred from homology"/>
<organism evidence="7 8">
    <name type="scientific">Candidatus Muproteobacteria bacterium RBG_16_60_9</name>
    <dbReference type="NCBI Taxonomy" id="1817755"/>
    <lineage>
        <taxon>Bacteria</taxon>
        <taxon>Pseudomonadati</taxon>
        <taxon>Pseudomonadota</taxon>
        <taxon>Candidatus Muproteobacteria</taxon>
    </lineage>
</organism>
<keyword evidence="4" id="KW-1015">Disulfide bond</keyword>
<feature type="binding site" evidence="3">
    <location>
        <position position="178"/>
    </location>
    <ligand>
        <name>Cu cation</name>
        <dbReference type="ChEBI" id="CHEBI:23378"/>
    </ligand>
</feature>
<dbReference type="PANTHER" id="PTHR12151">
    <property type="entry name" value="ELECTRON TRANSPORT PROTIN SCO1/SENC FAMILY MEMBER"/>
    <property type="match status" value="1"/>
</dbReference>
<dbReference type="Pfam" id="PF02630">
    <property type="entry name" value="SCO1-SenC"/>
    <property type="match status" value="1"/>
</dbReference>
<reference evidence="7 8" key="1">
    <citation type="journal article" date="2016" name="Nat. Commun.">
        <title>Thousands of microbial genomes shed light on interconnected biogeochemical processes in an aquifer system.</title>
        <authorList>
            <person name="Anantharaman K."/>
            <person name="Brown C.T."/>
            <person name="Hug L.A."/>
            <person name="Sharon I."/>
            <person name="Castelle C.J."/>
            <person name="Probst A.J."/>
            <person name="Thomas B.C."/>
            <person name="Singh A."/>
            <person name="Wilkins M.J."/>
            <person name="Karaoz U."/>
            <person name="Brodie E.L."/>
            <person name="Williams K.H."/>
            <person name="Hubbard S.S."/>
            <person name="Banfield J.F."/>
        </authorList>
    </citation>
    <scope>NUCLEOTIDE SEQUENCE [LARGE SCALE GENOMIC DNA]</scope>
</reference>
<feature type="disulfide bond" description="Redox-active" evidence="4">
    <location>
        <begin position="86"/>
        <end position="90"/>
    </location>
</feature>
<evidence type="ECO:0000259" key="6">
    <source>
        <dbReference type="PROSITE" id="PS51352"/>
    </source>
</evidence>
<feature type="chain" id="PRO_5009527261" description="Thioredoxin domain-containing protein" evidence="5">
    <location>
        <begin position="24"/>
        <end position="218"/>
    </location>
</feature>
<evidence type="ECO:0000256" key="4">
    <source>
        <dbReference type="PIRSR" id="PIRSR603782-2"/>
    </source>
</evidence>
<sequence length="218" mass="23886">MKSSTGKFVIMIGVMTLVTALSAAALVANYQNDGAHAQLLPDPVITLFPDPKPLAAFALTDHDGQVFDLTRLRGKWTFLFLGYTYCPDVCPTTLAQLARVRDRIAFQGAPTNDIQFVFVSVDPHRDTARLLKQYVAHFNATFIGVTGNDREIANLAGQIGARYEVLATSGTDSYPVNHSAAVFLLDPRARYHAVFKPPYDADAISARFNLVRRLKGNG</sequence>
<keyword evidence="2 3" id="KW-0186">Copper</keyword>
<evidence type="ECO:0000313" key="7">
    <source>
        <dbReference type="EMBL" id="OGI69635.1"/>
    </source>
</evidence>
<dbReference type="Gene3D" id="3.40.30.10">
    <property type="entry name" value="Glutaredoxin"/>
    <property type="match status" value="1"/>
</dbReference>
<dbReference type="PANTHER" id="PTHR12151:SF25">
    <property type="entry name" value="LINALOOL DEHYDRATASE_ISOMERASE DOMAIN-CONTAINING PROTEIN"/>
    <property type="match status" value="1"/>
</dbReference>
<feature type="signal peptide" evidence="5">
    <location>
        <begin position="1"/>
        <end position="23"/>
    </location>
</feature>
<keyword evidence="5" id="KW-0732">Signal</keyword>
<name>A0A1F6VJE7_9PROT</name>
<dbReference type="InterPro" id="IPR013766">
    <property type="entry name" value="Thioredoxin_domain"/>
</dbReference>
<dbReference type="EMBL" id="MFSP01000016">
    <property type="protein sequence ID" value="OGI69635.1"/>
    <property type="molecule type" value="Genomic_DNA"/>
</dbReference>
<evidence type="ECO:0000256" key="2">
    <source>
        <dbReference type="ARBA" id="ARBA00023008"/>
    </source>
</evidence>
<feature type="binding site" evidence="3">
    <location>
        <position position="90"/>
    </location>
    <ligand>
        <name>Cu cation</name>
        <dbReference type="ChEBI" id="CHEBI:23378"/>
    </ligand>
</feature>
<evidence type="ECO:0000256" key="5">
    <source>
        <dbReference type="SAM" id="SignalP"/>
    </source>
</evidence>
<dbReference type="InterPro" id="IPR036249">
    <property type="entry name" value="Thioredoxin-like_sf"/>
</dbReference>
<feature type="binding site" evidence="3">
    <location>
        <position position="86"/>
    </location>
    <ligand>
        <name>Cu cation</name>
        <dbReference type="ChEBI" id="CHEBI:23378"/>
    </ligand>
</feature>
<keyword evidence="3" id="KW-0479">Metal-binding</keyword>
<dbReference type="PROSITE" id="PS51352">
    <property type="entry name" value="THIOREDOXIN_2"/>
    <property type="match status" value="1"/>
</dbReference>
<evidence type="ECO:0000256" key="3">
    <source>
        <dbReference type="PIRSR" id="PIRSR603782-1"/>
    </source>
</evidence>
<dbReference type="AlphaFoldDB" id="A0A1F6VJE7"/>
<dbReference type="GO" id="GO:0046872">
    <property type="term" value="F:metal ion binding"/>
    <property type="evidence" value="ECO:0007669"/>
    <property type="project" value="UniProtKB-KW"/>
</dbReference>
<comment type="caution">
    <text evidence="7">The sequence shown here is derived from an EMBL/GenBank/DDBJ whole genome shotgun (WGS) entry which is preliminary data.</text>
</comment>
<dbReference type="CDD" id="cd02968">
    <property type="entry name" value="SCO"/>
    <property type="match status" value="1"/>
</dbReference>
<protein>
    <recommendedName>
        <fullName evidence="6">Thioredoxin domain-containing protein</fullName>
    </recommendedName>
</protein>
<evidence type="ECO:0000256" key="1">
    <source>
        <dbReference type="ARBA" id="ARBA00010996"/>
    </source>
</evidence>
<feature type="domain" description="Thioredoxin" evidence="6">
    <location>
        <begin position="48"/>
        <end position="216"/>
    </location>
</feature>
<dbReference type="Proteomes" id="UP000179076">
    <property type="component" value="Unassembled WGS sequence"/>
</dbReference>